<feature type="domain" description="Enoyl reductase (ER)" evidence="3">
    <location>
        <begin position="28"/>
        <end position="332"/>
    </location>
</feature>
<dbReference type="EMBL" id="FOGI01000013">
    <property type="protein sequence ID" value="SES42467.1"/>
    <property type="molecule type" value="Genomic_DNA"/>
</dbReference>
<keyword evidence="2" id="KW-0560">Oxidoreductase</keyword>
<dbReference type="Pfam" id="PF00107">
    <property type="entry name" value="ADH_zinc_N"/>
    <property type="match status" value="1"/>
</dbReference>
<keyword evidence="1" id="KW-0521">NADP</keyword>
<dbReference type="SMART" id="SM00829">
    <property type="entry name" value="PKS_ER"/>
    <property type="match status" value="1"/>
</dbReference>
<dbReference type="GO" id="GO:0070402">
    <property type="term" value="F:NADPH binding"/>
    <property type="evidence" value="ECO:0007669"/>
    <property type="project" value="TreeGrafter"/>
</dbReference>
<dbReference type="SUPFAM" id="SSF50129">
    <property type="entry name" value="GroES-like"/>
    <property type="match status" value="1"/>
</dbReference>
<dbReference type="InterPro" id="IPR011032">
    <property type="entry name" value="GroES-like_sf"/>
</dbReference>
<dbReference type="STRING" id="155974.SAMN04487818_113142"/>
<name>A0A1H9X9B5_9PSEU</name>
<sequence>MRERGVEPPDPTEWTMPLMRAAVMRRVGGPEVIEVDRVPVPAAEDGESLVDVSFAGINFDDLERRAGDSPPPELPAVLGVDVVGTRRRDGRRVVVLMRHGGGYAQVVAADDAHSVEVPDGISDEQAVGIFEQGATAYGALTLAGRLKPGETVAVSAAAGGVGHLAVQIAVALGARVIGIASTPAKRALVAGLGADEVLQPTNLDEQLRAVTDGRGVDLVVDATGGDQTRQLLRGLAPFGRLVSYGWRAPEPGRGTISVTTDELTDRSIGCAGFWMRHVVDNRTLLRRIADHLFRLAARHHLRAHIDRIVPLDQVGAAHTAIAARATAGKVLVDVNRET</sequence>
<protein>
    <submittedName>
        <fullName evidence="4">NADPH2:quinone reductase</fullName>
    </submittedName>
</protein>
<dbReference type="AlphaFoldDB" id="A0A1H9X9B5"/>
<evidence type="ECO:0000256" key="2">
    <source>
        <dbReference type="ARBA" id="ARBA00023002"/>
    </source>
</evidence>
<dbReference type="Gene3D" id="3.90.180.10">
    <property type="entry name" value="Medium-chain alcohol dehydrogenases, catalytic domain"/>
    <property type="match status" value="1"/>
</dbReference>
<dbReference type="PANTHER" id="PTHR48106">
    <property type="entry name" value="QUINONE OXIDOREDUCTASE PIG3-RELATED"/>
    <property type="match status" value="1"/>
</dbReference>
<proteinExistence type="predicted"/>
<dbReference type="RefSeq" id="WP_218150799.1">
    <property type="nucleotide sequence ID" value="NZ_FOGI01000013.1"/>
</dbReference>
<evidence type="ECO:0000259" key="3">
    <source>
        <dbReference type="SMART" id="SM00829"/>
    </source>
</evidence>
<accession>A0A1H9X9B5</accession>
<dbReference type="Proteomes" id="UP000199051">
    <property type="component" value="Unassembled WGS sequence"/>
</dbReference>
<evidence type="ECO:0000313" key="4">
    <source>
        <dbReference type="EMBL" id="SES42467.1"/>
    </source>
</evidence>
<dbReference type="InterPro" id="IPR020843">
    <property type="entry name" value="ER"/>
</dbReference>
<dbReference type="PANTHER" id="PTHR48106:SF18">
    <property type="entry name" value="QUINONE OXIDOREDUCTASE PIG3"/>
    <property type="match status" value="1"/>
</dbReference>
<organism evidence="4 5">
    <name type="scientific">Actinokineospora terrae</name>
    <dbReference type="NCBI Taxonomy" id="155974"/>
    <lineage>
        <taxon>Bacteria</taxon>
        <taxon>Bacillati</taxon>
        <taxon>Actinomycetota</taxon>
        <taxon>Actinomycetes</taxon>
        <taxon>Pseudonocardiales</taxon>
        <taxon>Pseudonocardiaceae</taxon>
        <taxon>Actinokineospora</taxon>
    </lineage>
</organism>
<reference evidence="5" key="1">
    <citation type="submission" date="2016-10" db="EMBL/GenBank/DDBJ databases">
        <authorList>
            <person name="Varghese N."/>
            <person name="Submissions S."/>
        </authorList>
    </citation>
    <scope>NUCLEOTIDE SEQUENCE [LARGE SCALE GENOMIC DNA]</scope>
    <source>
        <strain evidence="5">DSM 44260</strain>
    </source>
</reference>
<dbReference type="Gene3D" id="3.40.50.720">
    <property type="entry name" value="NAD(P)-binding Rossmann-like Domain"/>
    <property type="match status" value="1"/>
</dbReference>
<dbReference type="GO" id="GO:0016651">
    <property type="term" value="F:oxidoreductase activity, acting on NAD(P)H"/>
    <property type="evidence" value="ECO:0007669"/>
    <property type="project" value="TreeGrafter"/>
</dbReference>
<dbReference type="SUPFAM" id="SSF51735">
    <property type="entry name" value="NAD(P)-binding Rossmann-fold domains"/>
    <property type="match status" value="1"/>
</dbReference>
<dbReference type="InterPro" id="IPR013149">
    <property type="entry name" value="ADH-like_C"/>
</dbReference>
<keyword evidence="5" id="KW-1185">Reference proteome</keyword>
<evidence type="ECO:0000256" key="1">
    <source>
        <dbReference type="ARBA" id="ARBA00022857"/>
    </source>
</evidence>
<evidence type="ECO:0000313" key="5">
    <source>
        <dbReference type="Proteomes" id="UP000199051"/>
    </source>
</evidence>
<gene>
    <name evidence="4" type="ORF">SAMN04487818_113142</name>
</gene>
<dbReference type="InterPro" id="IPR036291">
    <property type="entry name" value="NAD(P)-bd_dom_sf"/>
</dbReference>